<gene>
    <name evidence="1" type="ORF">SAMN06295937_101918</name>
</gene>
<sequence>MEMELKGKRALVTGSSSGIGAAIARILSEEGAKVMVHGRDEEKTRAVAQRLIDAGGEAA</sequence>
<dbReference type="PANTHER" id="PTHR43975:SF2">
    <property type="entry name" value="EG:BACR7A4.14 PROTEIN-RELATED"/>
    <property type="match status" value="1"/>
</dbReference>
<dbReference type="Gene3D" id="3.40.50.720">
    <property type="entry name" value="NAD(P)-binding Rossmann-like Domain"/>
    <property type="match status" value="1"/>
</dbReference>
<dbReference type="Proteomes" id="UP000190044">
    <property type="component" value="Unassembled WGS sequence"/>
</dbReference>
<dbReference type="InterPro" id="IPR002347">
    <property type="entry name" value="SDR_fam"/>
</dbReference>
<dbReference type="Pfam" id="PF00106">
    <property type="entry name" value="adh_short"/>
    <property type="match status" value="1"/>
</dbReference>
<reference evidence="2" key="1">
    <citation type="submission" date="2017-02" db="EMBL/GenBank/DDBJ databases">
        <authorList>
            <person name="Varghese N."/>
            <person name="Submissions S."/>
        </authorList>
    </citation>
    <scope>NUCLEOTIDE SEQUENCE [LARGE SCALE GENOMIC DNA]</scope>
    <source>
        <strain evidence="2">R11H</strain>
    </source>
</reference>
<dbReference type="InterPro" id="IPR036291">
    <property type="entry name" value="NAD(P)-bd_dom_sf"/>
</dbReference>
<name>A0A1T5E603_9SPHN</name>
<keyword evidence="2" id="KW-1185">Reference proteome</keyword>
<accession>A0A1T5E603</accession>
<dbReference type="AlphaFoldDB" id="A0A1T5E603"/>
<evidence type="ECO:0000313" key="1">
    <source>
        <dbReference type="EMBL" id="SKB79295.1"/>
    </source>
</evidence>
<evidence type="ECO:0000313" key="2">
    <source>
        <dbReference type="Proteomes" id="UP000190044"/>
    </source>
</evidence>
<organism evidence="1 2">
    <name type="scientific">Sphingopyxis flava</name>
    <dbReference type="NCBI Taxonomy" id="1507287"/>
    <lineage>
        <taxon>Bacteria</taxon>
        <taxon>Pseudomonadati</taxon>
        <taxon>Pseudomonadota</taxon>
        <taxon>Alphaproteobacteria</taxon>
        <taxon>Sphingomonadales</taxon>
        <taxon>Sphingomonadaceae</taxon>
        <taxon>Sphingopyxis</taxon>
    </lineage>
</organism>
<dbReference type="EMBL" id="FUYP01000019">
    <property type="protein sequence ID" value="SKB79295.1"/>
    <property type="molecule type" value="Genomic_DNA"/>
</dbReference>
<dbReference type="PANTHER" id="PTHR43975">
    <property type="entry name" value="ZGC:101858"/>
    <property type="match status" value="1"/>
</dbReference>
<proteinExistence type="predicted"/>
<protein>
    <submittedName>
        <fullName evidence="1">Short chain dehydrogenase</fullName>
    </submittedName>
</protein>
<dbReference type="SUPFAM" id="SSF51735">
    <property type="entry name" value="NAD(P)-binding Rossmann-fold domains"/>
    <property type="match status" value="1"/>
</dbReference>